<organism evidence="9">
    <name type="scientific">Hypocrea jecorina (strain QM6a)</name>
    <name type="common">Trichoderma reesei</name>
    <dbReference type="NCBI Taxonomy" id="431241"/>
    <lineage>
        <taxon>Eukaryota</taxon>
        <taxon>Fungi</taxon>
        <taxon>Dikarya</taxon>
        <taxon>Ascomycota</taxon>
        <taxon>Pezizomycotina</taxon>
        <taxon>Sordariomycetes</taxon>
        <taxon>Hypocreomycetidae</taxon>
        <taxon>Hypocreales</taxon>
        <taxon>Hypocreaceae</taxon>
        <taxon>Trichoderma</taxon>
    </lineage>
</organism>
<dbReference type="AlphaFoldDB" id="G0RDV8"/>
<dbReference type="GeneID" id="18486172"/>
<evidence type="ECO:0000256" key="3">
    <source>
        <dbReference type="ARBA" id="ARBA00023015"/>
    </source>
</evidence>
<dbReference type="EMBL" id="GL985059">
    <property type="protein sequence ID" value="EGR50744.1"/>
    <property type="molecule type" value="Genomic_DNA"/>
</dbReference>
<dbReference type="InterPro" id="IPR052360">
    <property type="entry name" value="Transcr_Regulatory_Proteins"/>
</dbReference>
<name>G0RDV8_HYPJQ</name>
<keyword evidence="9" id="KW-1185">Reference proteome</keyword>
<evidence type="ECO:0000313" key="9">
    <source>
        <dbReference type="Proteomes" id="UP000008984"/>
    </source>
</evidence>
<evidence type="ECO:0000256" key="5">
    <source>
        <dbReference type="ARBA" id="ARBA00023163"/>
    </source>
</evidence>
<evidence type="ECO:0000313" key="8">
    <source>
        <dbReference type="EMBL" id="EGR50744.1"/>
    </source>
</evidence>
<keyword evidence="2" id="KW-0862">Zinc</keyword>
<dbReference type="eggNOG" id="ENOG502S9F6">
    <property type="taxonomic scope" value="Eukaryota"/>
</dbReference>
<evidence type="ECO:0000256" key="1">
    <source>
        <dbReference type="ARBA" id="ARBA00022723"/>
    </source>
</evidence>
<keyword evidence="3" id="KW-0805">Transcription regulation</keyword>
<proteinExistence type="predicted"/>
<dbReference type="GO" id="GO:0008270">
    <property type="term" value="F:zinc ion binding"/>
    <property type="evidence" value="ECO:0007669"/>
    <property type="project" value="InterPro"/>
</dbReference>
<feature type="region of interest" description="Disordered" evidence="7">
    <location>
        <begin position="1"/>
        <end position="40"/>
    </location>
</feature>
<dbReference type="HOGENOM" id="CLU_016696_0_0_1"/>
<accession>G0RDV8</accession>
<feature type="region of interest" description="Disordered" evidence="7">
    <location>
        <begin position="291"/>
        <end position="332"/>
    </location>
</feature>
<dbReference type="OrthoDB" id="5375558at2759"/>
<gene>
    <name evidence="8" type="ORF">TRIREDRAFT_57631</name>
</gene>
<dbReference type="InterPro" id="IPR036864">
    <property type="entry name" value="Zn2-C6_fun-type_DNA-bd_sf"/>
</dbReference>
<dbReference type="GO" id="GO:0003677">
    <property type="term" value="F:DNA binding"/>
    <property type="evidence" value="ECO:0007669"/>
    <property type="project" value="UniProtKB-KW"/>
</dbReference>
<evidence type="ECO:0000256" key="6">
    <source>
        <dbReference type="ARBA" id="ARBA00023242"/>
    </source>
</evidence>
<evidence type="ECO:0000256" key="7">
    <source>
        <dbReference type="SAM" id="MobiDB-lite"/>
    </source>
</evidence>
<evidence type="ECO:0000256" key="2">
    <source>
        <dbReference type="ARBA" id="ARBA00022833"/>
    </source>
</evidence>
<dbReference type="VEuPathDB" id="FungiDB:TRIREDRAFT_57631"/>
<dbReference type="STRING" id="431241.G0RDV8"/>
<dbReference type="PANTHER" id="PTHR36206">
    <property type="entry name" value="ASPERCRYPTIN BIOSYNTHESIS CLUSTER-SPECIFIC TRANSCRIPTION REGULATOR ATNN-RELATED"/>
    <property type="match status" value="1"/>
</dbReference>
<dbReference type="InterPro" id="IPR001138">
    <property type="entry name" value="Zn2Cys6_DnaBD"/>
</dbReference>
<dbReference type="SUPFAM" id="SSF57701">
    <property type="entry name" value="Zn2/Cys6 DNA-binding domain"/>
    <property type="match status" value="1"/>
</dbReference>
<evidence type="ECO:0000256" key="4">
    <source>
        <dbReference type="ARBA" id="ARBA00023125"/>
    </source>
</evidence>
<dbReference type="Proteomes" id="UP000008984">
    <property type="component" value="Unassembled WGS sequence"/>
</dbReference>
<dbReference type="CDD" id="cd00067">
    <property type="entry name" value="GAL4"/>
    <property type="match status" value="1"/>
</dbReference>
<sequence length="702" mass="76211">QQNGDSRVSESASNTATPKPETEPAPEPASDMASHRPALHGLHAGYATTSSSPIYTPQSSLPTTQYASYSTVSAQQGDAYRVSPVGTPQMSLPSMRTIDAMSQQSVPPMPHHSMSMSMSMPLTSVSPTPPYFTSHSTPLPSNYGFPQDALARYPLPHDPRLINHRGPKKVCFLFSAALRTCWDPIEPHSIVLVCTGHRQPQLFLLSALRSLASPPLARTPAPVALVLPPSPASSSLLLARRSSASCAPPATGLSIDLTLSLQCDETHPTCNNCRKSKRECLGYDPIFRQQAGTPTSSNVQPASSSLSPATEPSGLASSTAGPSTPRLVNSYGSQSPMLPSVYATGSAPSTPSIPPNSYIPPISTPGSSSAVSVKQEYGYGYSSNIDPAVRSMSGTHNHQMSLSGSDNGYLRAKKMRIDEIIDLLGPPAPAQQISHTEETFNEITKVYHEMYAGGLSAFFETSWYYFTENGKMTFPKDANLIEHMATFLKILEGVKANDHTQMAYSGVLETRIVWELACTAYQVPERATNSMRLNLPPDNDAIEARNRLHVVEALLCGDELLSNPLCPPVADGDHHRVRQFDFWYSLAEFVRRRENPNSPAAVKAREDVLARMRHLLDGRENRDVLYSIAVVRELAPNFDAGYAATIPQHLDESDPKNRLAVASKFLLDESQVTGGTTNVVRRFSDIASRAFVNPGVNIARRV</sequence>
<keyword evidence="5" id="KW-0804">Transcription</keyword>
<keyword evidence="6" id="KW-0539">Nucleus</keyword>
<keyword evidence="1" id="KW-0479">Metal-binding</keyword>
<dbReference type="PANTHER" id="PTHR36206:SF13">
    <property type="entry name" value="TRANSCRIPTIONAL REGULATORY PROTEIN MOC3"/>
    <property type="match status" value="1"/>
</dbReference>
<reference evidence="8 9" key="1">
    <citation type="journal article" date="2008" name="Nat. Biotechnol.">
        <title>Genome sequencing and analysis of the biomass-degrading fungus Trichoderma reesei (syn. Hypocrea jecorina).</title>
        <authorList>
            <person name="Martinez D."/>
            <person name="Berka R.M."/>
            <person name="Henrissat B."/>
            <person name="Saloheimo M."/>
            <person name="Arvas M."/>
            <person name="Baker S.E."/>
            <person name="Chapman J."/>
            <person name="Chertkov O."/>
            <person name="Coutinho P.M."/>
            <person name="Cullen D."/>
            <person name="Danchin E.G."/>
            <person name="Grigoriev I.V."/>
            <person name="Harris P."/>
            <person name="Jackson M."/>
            <person name="Kubicek C.P."/>
            <person name="Han C.S."/>
            <person name="Ho I."/>
            <person name="Larrondo L.F."/>
            <person name="de Leon A.L."/>
            <person name="Magnuson J.K."/>
            <person name="Merino S."/>
            <person name="Misra M."/>
            <person name="Nelson B."/>
            <person name="Putnam N."/>
            <person name="Robbertse B."/>
            <person name="Salamov A.A."/>
            <person name="Schmoll M."/>
            <person name="Terry A."/>
            <person name="Thayer N."/>
            <person name="Westerholm-Parvinen A."/>
            <person name="Schoch C.L."/>
            <person name="Yao J."/>
            <person name="Barabote R."/>
            <person name="Nelson M.A."/>
            <person name="Detter C."/>
            <person name="Bruce D."/>
            <person name="Kuske C.R."/>
            <person name="Xie G."/>
            <person name="Richardson P."/>
            <person name="Rokhsar D.S."/>
            <person name="Lucas S.M."/>
            <person name="Rubin E.M."/>
            <person name="Dunn-Coleman N."/>
            <person name="Ward M."/>
            <person name="Brettin T.S."/>
        </authorList>
    </citation>
    <scope>NUCLEOTIDE SEQUENCE [LARGE SCALE GENOMIC DNA]</scope>
    <source>
        <strain evidence="8 9">QM6a</strain>
    </source>
</reference>
<feature type="compositionally biased region" description="Polar residues" evidence="7">
    <location>
        <begin position="1"/>
        <end position="14"/>
    </location>
</feature>
<protein>
    <submittedName>
        <fullName evidence="8">Predicted protein</fullName>
    </submittedName>
</protein>
<keyword evidence="4" id="KW-0238">DNA-binding</keyword>
<feature type="non-terminal residue" evidence="8">
    <location>
        <position position="1"/>
    </location>
</feature>
<dbReference type="GO" id="GO:0000981">
    <property type="term" value="F:DNA-binding transcription factor activity, RNA polymerase II-specific"/>
    <property type="evidence" value="ECO:0007669"/>
    <property type="project" value="InterPro"/>
</dbReference>
<dbReference type="KEGG" id="tre:TRIREDRAFT_57631"/>
<dbReference type="RefSeq" id="XP_006963304.1">
    <property type="nucleotide sequence ID" value="XM_006963242.1"/>
</dbReference>